<keyword evidence="4" id="KW-1185">Reference proteome</keyword>
<accession>A0A0C9TMJ6</accession>
<feature type="domain" description="DUF6533" evidence="2">
    <location>
        <begin position="22"/>
        <end position="67"/>
    </location>
</feature>
<feature type="transmembrane region" description="Helical" evidence="1">
    <location>
        <begin position="195"/>
        <end position="218"/>
    </location>
</feature>
<protein>
    <submittedName>
        <fullName evidence="3">Unplaced genomic scaffold SPHSTscaffold_745, whole genome shotgun sequence</fullName>
    </submittedName>
</protein>
<dbReference type="Proteomes" id="UP000054279">
    <property type="component" value="Unassembled WGS sequence"/>
</dbReference>
<dbReference type="EMBL" id="KN837820">
    <property type="protein sequence ID" value="KIJ23064.1"/>
    <property type="molecule type" value="Genomic_DNA"/>
</dbReference>
<keyword evidence="1" id="KW-0812">Transmembrane</keyword>
<feature type="transmembrane region" description="Helical" evidence="1">
    <location>
        <begin position="109"/>
        <end position="128"/>
    </location>
</feature>
<reference evidence="3 4" key="1">
    <citation type="submission" date="2014-06" db="EMBL/GenBank/DDBJ databases">
        <title>Evolutionary Origins and Diversification of the Mycorrhizal Mutualists.</title>
        <authorList>
            <consortium name="DOE Joint Genome Institute"/>
            <consortium name="Mycorrhizal Genomics Consortium"/>
            <person name="Kohler A."/>
            <person name="Kuo A."/>
            <person name="Nagy L.G."/>
            <person name="Floudas D."/>
            <person name="Copeland A."/>
            <person name="Barry K.W."/>
            <person name="Cichocki N."/>
            <person name="Veneault-Fourrey C."/>
            <person name="LaButti K."/>
            <person name="Lindquist E.A."/>
            <person name="Lipzen A."/>
            <person name="Lundell T."/>
            <person name="Morin E."/>
            <person name="Murat C."/>
            <person name="Riley R."/>
            <person name="Ohm R."/>
            <person name="Sun H."/>
            <person name="Tunlid A."/>
            <person name="Henrissat B."/>
            <person name="Grigoriev I.V."/>
            <person name="Hibbett D.S."/>
            <person name="Martin F."/>
        </authorList>
    </citation>
    <scope>NUCLEOTIDE SEQUENCE [LARGE SCALE GENOMIC DNA]</scope>
    <source>
        <strain evidence="3 4">SS14</strain>
    </source>
</reference>
<feature type="transmembrane region" description="Helical" evidence="1">
    <location>
        <begin position="20"/>
        <end position="40"/>
    </location>
</feature>
<name>A0A0C9TMJ6_SPHS4</name>
<dbReference type="Pfam" id="PF20151">
    <property type="entry name" value="DUF6533"/>
    <property type="match status" value="1"/>
</dbReference>
<feature type="transmembrane region" description="Helical" evidence="1">
    <location>
        <begin position="277"/>
        <end position="299"/>
    </location>
</feature>
<evidence type="ECO:0000259" key="2">
    <source>
        <dbReference type="Pfam" id="PF20151"/>
    </source>
</evidence>
<evidence type="ECO:0000313" key="4">
    <source>
        <dbReference type="Proteomes" id="UP000054279"/>
    </source>
</evidence>
<sequence length="401" mass="45507">MDIVRNDSVFSNGVFHMQIYKYFTSAALALLIYSYLLTFEKEKIYVWKQAKTLPFYIFLILRYFPLVVFMLGINFRYTVYETPVPAGFSQDLEPSYGILLDRYNCGFSFFRLFLGPVVTATSTVILILRVNAIYNKVKWIMLFMIVMYLGQMAATMFSIYQDSQEFFIDGDGRPASLSNACPPIDELDGTNPNTLLPLVLSAISFDIVIFSLTIIKGIRAKAKGTSTTLLKVLVQGGNIYFMALFSVNSLNALLILLTMDSYLDHGREDSRLWIGSFVGNINVQFTAAITSVIVSYLFLDLREAACRSRRSYSSPSAITATARQWFQVQQCKTEWDSSSCTDIPAENNTKGKQFFGQKTFQDIMGYEDFAVDLQHFDDEDYDAMDEEDDFNLRKGDLEGGV</sequence>
<feature type="transmembrane region" description="Helical" evidence="1">
    <location>
        <begin position="52"/>
        <end position="73"/>
    </location>
</feature>
<evidence type="ECO:0000256" key="1">
    <source>
        <dbReference type="SAM" id="Phobius"/>
    </source>
</evidence>
<gene>
    <name evidence="3" type="ORF">M422DRAFT_276433</name>
</gene>
<dbReference type="InterPro" id="IPR045340">
    <property type="entry name" value="DUF6533"/>
</dbReference>
<keyword evidence="1" id="KW-1133">Transmembrane helix</keyword>
<feature type="transmembrane region" description="Helical" evidence="1">
    <location>
        <begin position="239"/>
        <end position="257"/>
    </location>
</feature>
<evidence type="ECO:0000313" key="3">
    <source>
        <dbReference type="EMBL" id="KIJ23064.1"/>
    </source>
</evidence>
<dbReference type="OrthoDB" id="3349377at2759"/>
<organism evidence="3 4">
    <name type="scientific">Sphaerobolus stellatus (strain SS14)</name>
    <dbReference type="NCBI Taxonomy" id="990650"/>
    <lineage>
        <taxon>Eukaryota</taxon>
        <taxon>Fungi</taxon>
        <taxon>Dikarya</taxon>
        <taxon>Basidiomycota</taxon>
        <taxon>Agaricomycotina</taxon>
        <taxon>Agaricomycetes</taxon>
        <taxon>Phallomycetidae</taxon>
        <taxon>Geastrales</taxon>
        <taxon>Sphaerobolaceae</taxon>
        <taxon>Sphaerobolus</taxon>
    </lineage>
</organism>
<proteinExistence type="predicted"/>
<dbReference type="AlphaFoldDB" id="A0A0C9TMJ6"/>
<keyword evidence="1" id="KW-0472">Membrane</keyword>
<feature type="transmembrane region" description="Helical" evidence="1">
    <location>
        <begin position="140"/>
        <end position="160"/>
    </location>
</feature>
<dbReference type="HOGENOM" id="CLU_035509_2_1_1"/>